<dbReference type="RefSeq" id="XP_056474745.1">
    <property type="nucleotide sequence ID" value="XM_056618586.1"/>
</dbReference>
<reference evidence="2" key="1">
    <citation type="submission" date="2022-11" db="EMBL/GenBank/DDBJ databases">
        <authorList>
            <person name="Petersen C."/>
        </authorList>
    </citation>
    <scope>NUCLEOTIDE SEQUENCE</scope>
    <source>
        <strain evidence="2">IBT 30761</strain>
    </source>
</reference>
<gene>
    <name evidence="2" type="ORF">N7532_006092</name>
</gene>
<organism evidence="2 3">
    <name type="scientific">Penicillium argentinense</name>
    <dbReference type="NCBI Taxonomy" id="1131581"/>
    <lineage>
        <taxon>Eukaryota</taxon>
        <taxon>Fungi</taxon>
        <taxon>Dikarya</taxon>
        <taxon>Ascomycota</taxon>
        <taxon>Pezizomycotina</taxon>
        <taxon>Eurotiomycetes</taxon>
        <taxon>Eurotiomycetidae</taxon>
        <taxon>Eurotiales</taxon>
        <taxon>Aspergillaceae</taxon>
        <taxon>Penicillium</taxon>
    </lineage>
</organism>
<keyword evidence="3" id="KW-1185">Reference proteome</keyword>
<dbReference type="AlphaFoldDB" id="A0A9W9KB12"/>
<feature type="compositionally biased region" description="Low complexity" evidence="1">
    <location>
        <begin position="51"/>
        <end position="65"/>
    </location>
</feature>
<evidence type="ECO:0000313" key="2">
    <source>
        <dbReference type="EMBL" id="KAJ5099091.1"/>
    </source>
</evidence>
<feature type="compositionally biased region" description="Low complexity" evidence="1">
    <location>
        <begin position="26"/>
        <end position="37"/>
    </location>
</feature>
<dbReference type="GeneID" id="81357565"/>
<proteinExistence type="predicted"/>
<comment type="caution">
    <text evidence="2">The sequence shown here is derived from an EMBL/GenBank/DDBJ whole genome shotgun (WGS) entry which is preliminary data.</text>
</comment>
<reference evidence="2" key="2">
    <citation type="journal article" date="2023" name="IMA Fungus">
        <title>Comparative genomic study of the Penicillium genus elucidates a diverse pangenome and 15 lateral gene transfer events.</title>
        <authorList>
            <person name="Petersen C."/>
            <person name="Sorensen T."/>
            <person name="Nielsen M.R."/>
            <person name="Sondergaard T.E."/>
            <person name="Sorensen J.L."/>
            <person name="Fitzpatrick D.A."/>
            <person name="Frisvad J.C."/>
            <person name="Nielsen K.L."/>
        </authorList>
    </citation>
    <scope>NUCLEOTIDE SEQUENCE</scope>
    <source>
        <strain evidence="2">IBT 30761</strain>
    </source>
</reference>
<feature type="region of interest" description="Disordered" evidence="1">
    <location>
        <begin position="1"/>
        <end position="94"/>
    </location>
</feature>
<dbReference type="Proteomes" id="UP001149074">
    <property type="component" value="Unassembled WGS sequence"/>
</dbReference>
<accession>A0A9W9KB12</accession>
<dbReference type="EMBL" id="JAPQKI010000005">
    <property type="protein sequence ID" value="KAJ5099091.1"/>
    <property type="molecule type" value="Genomic_DNA"/>
</dbReference>
<protein>
    <submittedName>
        <fullName evidence="2">Uncharacterized protein</fullName>
    </submittedName>
</protein>
<name>A0A9W9KB12_9EURO</name>
<sequence length="94" mass="10541">MFEKLKNKLHSRKNREPTKATSGNKAPSVAAAQVPSSDNEVFMEKPVAEESVQQQSFPVQSDQQVPKQLHAPARDLWQDTPDPGQTKGYEIRQP</sequence>
<evidence type="ECO:0000313" key="3">
    <source>
        <dbReference type="Proteomes" id="UP001149074"/>
    </source>
</evidence>
<evidence type="ECO:0000256" key="1">
    <source>
        <dbReference type="SAM" id="MobiDB-lite"/>
    </source>
</evidence>